<feature type="region of interest" description="Disordered" evidence="1">
    <location>
        <begin position="1104"/>
        <end position="1126"/>
    </location>
</feature>
<evidence type="ECO:0000313" key="4">
    <source>
        <dbReference type="Proteomes" id="UP000756921"/>
    </source>
</evidence>
<sequence>MPPSMNGDRNEALQLNRDDVSEGGESPFSAIHETYLTLYIAIILLYEVVERARTAPDLSAFSGTLLDVYEEVLRDHGIEIEDDSVPLQIIARLARDAREDEGLVQRFKRVMGDIGVDLEYDEDGEGFEFTSHLEGISTAAQAPTPAPLRRGSLDSLLDGSADKVAGTMDVGRQLPVRARKSSDPTGQSDIGSWWQKRRSRSAEDLESQARPQPRVSRQNRQELAARVSEPLATHRRENGHGCGDNLGVQRDGITGTAQFEDSDLDYGDHTGGSAEYDHSDIYIPGVNAPIPDEHQRLNHRYEPEPFRPSDTRLMDDAEEFEQQRLHALLRSCLRKWRERVQEQVERNEQMMAAAVRYDSHIQFRNVKEDLLREAHNRRSLRETDHFFIRLEDRAARARNLFLLTKAFTHWAKSAEDEVQRTSVARRHILRTRFFNGWREITAVNEMKVQHFVLGTFLHKWRRRTSAVRQRQERAVQMYDENLQRKYYKDWFFKFCEIAAPAWHNARLDPRLKRATFQQWYESAAMRTGRHACAADRRGQLVQRRSLQSWLQKTAAVRALKPQAEEFRRRTLLTNALSAVQRHARFAPLLSALRIASDAQRLQSTFHTWRRTAELSRRARNADQLRILRNTWTAWNDRLRIKALEERINDRVLIENMYKWTLASRVSLFQRVHDRTMKENCFFTWVAKRNQRVEIRHVRKNRLHVAEVRLAEFKRTQLLRVCLRKIEVLTAEKRAEEAAMTVQYEMKLKQLVFEQLLDKYAHFQQLDKWAGDAQFYVLVTHTLKKMRDASQHARRSRRRESYAQVRRTIKLNLVKKTFGLWRGKAQIVAEQHEQADAMLYSRATQDSQTLFAHWRDRTAVEQVQTAQAEQHYDMKIRAHFFGVWRKRLEALVNMTAQAADFRLIGVEVAAVSYLKKLEWEGWEIRLRKRSAAALHERHFRQHVGAMIKFWHQQTLSRAAARPVSPTPTARSRHVRHDVEEQEYEAEAVFEDPGRLFDDNAGDETRRLEGWTEFDQSALDLSFSISPQNQPLRPSLPTLRAPPSSARPTPARPQTYPMPNSILRSALRRPAQPPIQEGPDFDNDVPDATSTPMPSHLRAGYLKTPSKRSVIQHKRSEIQTSPQKRLGAMSAPPAAVLRDVPGAGLGGVRSFGGMLRESGFGQGGGKGKAKVGFGDVKHIE</sequence>
<name>A0A9P6KXB3_9PLEO</name>
<feature type="compositionally biased region" description="Low complexity" evidence="1">
    <location>
        <begin position="1039"/>
        <end position="1051"/>
    </location>
</feature>
<dbReference type="EMBL" id="WJXW01000001">
    <property type="protein sequence ID" value="KAF9741819.1"/>
    <property type="molecule type" value="Genomic_DNA"/>
</dbReference>
<reference evidence="3" key="1">
    <citation type="journal article" date="2020" name="Mol. Plant Microbe Interact.">
        <title>Genome Sequence of the Biocontrol Agent Coniothyrium minitans strain Conio (IMI 134523).</title>
        <authorList>
            <person name="Patel D."/>
            <person name="Shittu T.A."/>
            <person name="Baroncelli R."/>
            <person name="Muthumeenakshi S."/>
            <person name="Osborne T.H."/>
            <person name="Janganan T.K."/>
            <person name="Sreenivasaprasad S."/>
        </authorList>
    </citation>
    <scope>NUCLEOTIDE SEQUENCE</scope>
    <source>
        <strain evidence="3">Conio</strain>
    </source>
</reference>
<feature type="region of interest" description="Disordered" evidence="1">
    <location>
        <begin position="164"/>
        <end position="251"/>
    </location>
</feature>
<accession>A0A9P6KXB3</accession>
<evidence type="ECO:0000259" key="2">
    <source>
        <dbReference type="Pfam" id="PF08457"/>
    </source>
</evidence>
<feature type="compositionally biased region" description="Basic and acidic residues" evidence="1">
    <location>
        <begin position="8"/>
        <end position="20"/>
    </location>
</feature>
<feature type="region of interest" description="Disordered" evidence="1">
    <location>
        <begin position="1159"/>
        <end position="1178"/>
    </location>
</feature>
<dbReference type="AlphaFoldDB" id="A0A9P6KXB3"/>
<dbReference type="Proteomes" id="UP000756921">
    <property type="component" value="Unassembled WGS sequence"/>
</dbReference>
<organism evidence="3 4">
    <name type="scientific">Paraphaeosphaeria minitans</name>
    <dbReference type="NCBI Taxonomy" id="565426"/>
    <lineage>
        <taxon>Eukaryota</taxon>
        <taxon>Fungi</taxon>
        <taxon>Dikarya</taxon>
        <taxon>Ascomycota</taxon>
        <taxon>Pezizomycotina</taxon>
        <taxon>Dothideomycetes</taxon>
        <taxon>Pleosporomycetidae</taxon>
        <taxon>Pleosporales</taxon>
        <taxon>Massarineae</taxon>
        <taxon>Didymosphaeriaceae</taxon>
        <taxon>Paraphaeosphaeria</taxon>
    </lineage>
</organism>
<dbReference type="InterPro" id="IPR013665">
    <property type="entry name" value="Sfi1_dom"/>
</dbReference>
<proteinExistence type="predicted"/>
<comment type="caution">
    <text evidence="3">The sequence shown here is derived from an EMBL/GenBank/DDBJ whole genome shotgun (WGS) entry which is preliminary data.</text>
</comment>
<keyword evidence="4" id="KW-1185">Reference proteome</keyword>
<dbReference type="OrthoDB" id="5215300at2759"/>
<protein>
    <recommendedName>
        <fullName evidence="2">Sfi1 spindle body domain-containing protein</fullName>
    </recommendedName>
</protein>
<evidence type="ECO:0000313" key="3">
    <source>
        <dbReference type="EMBL" id="KAF9741819.1"/>
    </source>
</evidence>
<dbReference type="Pfam" id="PF08457">
    <property type="entry name" value="Sfi1"/>
    <property type="match status" value="1"/>
</dbReference>
<feature type="region of interest" description="Disordered" evidence="1">
    <location>
        <begin position="1"/>
        <end position="24"/>
    </location>
</feature>
<gene>
    <name evidence="3" type="ORF">PMIN01_01358</name>
</gene>
<feature type="region of interest" description="Disordered" evidence="1">
    <location>
        <begin position="1023"/>
        <end position="1055"/>
    </location>
</feature>
<evidence type="ECO:0000256" key="1">
    <source>
        <dbReference type="SAM" id="MobiDB-lite"/>
    </source>
</evidence>
<feature type="domain" description="Sfi1 spindle body" evidence="2">
    <location>
        <begin position="375"/>
        <end position="953"/>
    </location>
</feature>